<dbReference type="PANTHER" id="PTHR30492:SF0">
    <property type="entry name" value="METHYLGLYOXAL SYNTHASE"/>
    <property type="match status" value="1"/>
</dbReference>
<dbReference type="GO" id="GO:0005829">
    <property type="term" value="C:cytosol"/>
    <property type="evidence" value="ECO:0007669"/>
    <property type="project" value="TreeGrafter"/>
</dbReference>
<protein>
    <submittedName>
        <fullName evidence="2">Diacylglycerol kinase</fullName>
    </submittedName>
</protein>
<dbReference type="OrthoDB" id="142078at2"/>
<organism evidence="2 3">
    <name type="scientific">Sphingomonas lenta</name>
    <dbReference type="NCBI Taxonomy" id="1141887"/>
    <lineage>
        <taxon>Bacteria</taxon>
        <taxon>Pseudomonadati</taxon>
        <taxon>Pseudomonadota</taxon>
        <taxon>Alphaproteobacteria</taxon>
        <taxon>Sphingomonadales</taxon>
        <taxon>Sphingomonadaceae</taxon>
        <taxon>Sphingomonas</taxon>
    </lineage>
</organism>
<name>A0A2A2SGY2_9SPHN</name>
<feature type="domain" description="DAGKc" evidence="1">
    <location>
        <begin position="2"/>
        <end position="130"/>
    </location>
</feature>
<keyword evidence="2" id="KW-0808">Transferase</keyword>
<dbReference type="InterPro" id="IPR045540">
    <property type="entry name" value="YegS/DAGK_C"/>
</dbReference>
<dbReference type="InterPro" id="IPR004363">
    <property type="entry name" value="Methylgl_synth"/>
</dbReference>
<dbReference type="Proteomes" id="UP000218151">
    <property type="component" value="Unassembled WGS sequence"/>
</dbReference>
<dbReference type="AlphaFoldDB" id="A0A2A2SGY2"/>
<dbReference type="PANTHER" id="PTHR30492">
    <property type="entry name" value="METHYLGLYOXAL SYNTHASE"/>
    <property type="match status" value="1"/>
</dbReference>
<dbReference type="GO" id="GO:0008929">
    <property type="term" value="F:methylglyoxal synthase activity"/>
    <property type="evidence" value="ECO:0007669"/>
    <property type="project" value="InterPro"/>
</dbReference>
<keyword evidence="3" id="KW-1185">Reference proteome</keyword>
<dbReference type="NCBIfam" id="TIGR00147">
    <property type="entry name" value="YegS/Rv2252/BmrU family lipid kinase"/>
    <property type="match status" value="1"/>
</dbReference>
<dbReference type="RefSeq" id="WP_095997009.1">
    <property type="nucleotide sequence ID" value="NZ_NSLI01000002.1"/>
</dbReference>
<dbReference type="GO" id="GO:0019242">
    <property type="term" value="P:methylglyoxal biosynthetic process"/>
    <property type="evidence" value="ECO:0007669"/>
    <property type="project" value="InterPro"/>
</dbReference>
<dbReference type="GO" id="GO:0008654">
    <property type="term" value="P:phospholipid biosynthetic process"/>
    <property type="evidence" value="ECO:0007669"/>
    <property type="project" value="InterPro"/>
</dbReference>
<dbReference type="InterPro" id="IPR005218">
    <property type="entry name" value="Diacylglycerol/lipid_kinase"/>
</dbReference>
<dbReference type="GO" id="GO:0005524">
    <property type="term" value="F:ATP binding"/>
    <property type="evidence" value="ECO:0007669"/>
    <property type="project" value="InterPro"/>
</dbReference>
<dbReference type="SMART" id="SM00046">
    <property type="entry name" value="DAGKc"/>
    <property type="match status" value="1"/>
</dbReference>
<dbReference type="PROSITE" id="PS50146">
    <property type="entry name" value="DAGK"/>
    <property type="match status" value="1"/>
</dbReference>
<accession>A0A2A2SGY2</accession>
<sequence length="296" mass="32643">MREIKSAALVVNARSRKGRKLFRRACRRLRLLPYPVAAYAVKNPKDLCDVVARALEKKPDLLILGGGDGTISGLVDQMVGHNVMLGVLPLGTANSFARTLGIPLDIDGAIDVIRQGHARRIDLGMIDKDYYANCAAMGISPQIAETVPHDLKKYFGRVGYLGWAAWQFTRFKPFTLIVEKGDHKERLRVVEVRIANGPYHGGTELVDSAEVDSGEIVVQAVMGHVKRRLVKNWFASVIRHKSRHEDVREFRGKSLRIDTEPRLPISIDGEVLAHTPVTAHIAAGIIEVMAPATPPA</sequence>
<evidence type="ECO:0000313" key="2">
    <source>
        <dbReference type="EMBL" id="PAX08499.1"/>
    </source>
</evidence>
<evidence type="ECO:0000259" key="1">
    <source>
        <dbReference type="PROSITE" id="PS50146"/>
    </source>
</evidence>
<gene>
    <name evidence="2" type="ORF">CKY28_03695</name>
</gene>
<dbReference type="Gene3D" id="2.60.200.40">
    <property type="match status" value="1"/>
</dbReference>
<dbReference type="Pfam" id="PF00781">
    <property type="entry name" value="DAGK_cat"/>
    <property type="match status" value="1"/>
</dbReference>
<dbReference type="GO" id="GO:0016301">
    <property type="term" value="F:kinase activity"/>
    <property type="evidence" value="ECO:0007669"/>
    <property type="project" value="UniProtKB-KW"/>
</dbReference>
<keyword evidence="2" id="KW-0418">Kinase</keyword>
<dbReference type="EMBL" id="NSLI01000002">
    <property type="protein sequence ID" value="PAX08499.1"/>
    <property type="molecule type" value="Genomic_DNA"/>
</dbReference>
<dbReference type="InterPro" id="IPR017438">
    <property type="entry name" value="ATP-NAD_kinase_N"/>
</dbReference>
<evidence type="ECO:0000313" key="3">
    <source>
        <dbReference type="Proteomes" id="UP000218151"/>
    </source>
</evidence>
<dbReference type="SUPFAM" id="SSF111331">
    <property type="entry name" value="NAD kinase/diacylglycerol kinase-like"/>
    <property type="match status" value="1"/>
</dbReference>
<dbReference type="InterPro" id="IPR016064">
    <property type="entry name" value="NAD/diacylglycerol_kinase_sf"/>
</dbReference>
<comment type="caution">
    <text evidence="2">The sequence shown here is derived from an EMBL/GenBank/DDBJ whole genome shotgun (WGS) entry which is preliminary data.</text>
</comment>
<reference evidence="3" key="1">
    <citation type="submission" date="2017-09" db="EMBL/GenBank/DDBJ databases">
        <authorList>
            <person name="Feng G."/>
            <person name="Zhu H."/>
        </authorList>
    </citation>
    <scope>NUCLEOTIDE SEQUENCE [LARGE SCALE GENOMIC DNA]</scope>
    <source>
        <strain evidence="3">1PNM-20</strain>
    </source>
</reference>
<dbReference type="Pfam" id="PF19279">
    <property type="entry name" value="YegS_C"/>
    <property type="match status" value="1"/>
</dbReference>
<dbReference type="Gene3D" id="3.40.50.10330">
    <property type="entry name" value="Probable inorganic polyphosphate/atp-NAD kinase, domain 1"/>
    <property type="match status" value="1"/>
</dbReference>
<dbReference type="InterPro" id="IPR001206">
    <property type="entry name" value="Diacylglycerol_kinase_cat_dom"/>
</dbReference>
<proteinExistence type="predicted"/>